<dbReference type="Proteomes" id="UP001596422">
    <property type="component" value="Unassembled WGS sequence"/>
</dbReference>
<dbReference type="RefSeq" id="WP_379909582.1">
    <property type="nucleotide sequence ID" value="NZ_JBHSWE010000001.1"/>
</dbReference>
<evidence type="ECO:0000256" key="1">
    <source>
        <dbReference type="SAM" id="MobiDB-lite"/>
    </source>
</evidence>
<evidence type="ECO:0008006" key="4">
    <source>
        <dbReference type="Google" id="ProtNLM"/>
    </source>
</evidence>
<accession>A0ABW2A0T2</accession>
<reference evidence="3" key="1">
    <citation type="journal article" date="2019" name="Int. J. Syst. Evol. Microbiol.">
        <title>The Global Catalogue of Microorganisms (GCM) 10K type strain sequencing project: providing services to taxonomists for standard genome sequencing and annotation.</title>
        <authorList>
            <consortium name="The Broad Institute Genomics Platform"/>
            <consortium name="The Broad Institute Genome Sequencing Center for Infectious Disease"/>
            <person name="Wu L."/>
            <person name="Ma J."/>
        </authorList>
    </citation>
    <scope>NUCLEOTIDE SEQUENCE [LARGE SCALE GENOMIC DNA]</scope>
    <source>
        <strain evidence="3">NBRC 111756</strain>
    </source>
</reference>
<name>A0ABW2A0T2_9GAMM</name>
<feature type="compositionally biased region" description="Gly residues" evidence="1">
    <location>
        <begin position="202"/>
        <end position="216"/>
    </location>
</feature>
<protein>
    <recommendedName>
        <fullName evidence="4">CheW-like domain-containing protein</fullName>
    </recommendedName>
</protein>
<sequence length="295" mass="30567">MTVDQVVGRILGQSAVQRLEALAAVPGTGHHQAGVDRNPAFILDARNEPGGIRIGGVDRDRETEHRGLYALDFGETAATIVGAEDAVVVLNPEPVRRGRAAHHPVRVLADGFVGLFRRQEGRPQSLACLLPVRAAVGAFPDAAAGDGEADPVAVLRVYADGVYAGRVVTAAEPEFPFGPLPQRLDERPAVAAVRRSEEPAGDGAGPQGAGLVGMAGGQFPDLGDGRAIVFPAEGEPGASSSCQLSEPAPARKSLTPKCPRLSAARRSPLRGSVRIIVTGSPRKAGGCRMRQSPGA</sequence>
<gene>
    <name evidence="2" type="ORF">ACFQDL_14095</name>
</gene>
<comment type="caution">
    <text evidence="2">The sequence shown here is derived from an EMBL/GenBank/DDBJ whole genome shotgun (WGS) entry which is preliminary data.</text>
</comment>
<organism evidence="2 3">
    <name type="scientific">Marinobacterium aestuariivivens</name>
    <dbReference type="NCBI Taxonomy" id="1698799"/>
    <lineage>
        <taxon>Bacteria</taxon>
        <taxon>Pseudomonadati</taxon>
        <taxon>Pseudomonadota</taxon>
        <taxon>Gammaproteobacteria</taxon>
        <taxon>Oceanospirillales</taxon>
        <taxon>Oceanospirillaceae</taxon>
        <taxon>Marinobacterium</taxon>
    </lineage>
</organism>
<evidence type="ECO:0000313" key="2">
    <source>
        <dbReference type="EMBL" id="MFC6671072.1"/>
    </source>
</evidence>
<proteinExistence type="predicted"/>
<keyword evidence="3" id="KW-1185">Reference proteome</keyword>
<evidence type="ECO:0000313" key="3">
    <source>
        <dbReference type="Proteomes" id="UP001596422"/>
    </source>
</evidence>
<feature type="region of interest" description="Disordered" evidence="1">
    <location>
        <begin position="194"/>
        <end position="295"/>
    </location>
</feature>
<dbReference type="EMBL" id="JBHSWE010000001">
    <property type="protein sequence ID" value="MFC6671072.1"/>
    <property type="molecule type" value="Genomic_DNA"/>
</dbReference>